<proteinExistence type="predicted"/>
<evidence type="ECO:0000256" key="1">
    <source>
        <dbReference type="SAM" id="MobiDB-lite"/>
    </source>
</evidence>
<feature type="compositionally biased region" description="Pro residues" evidence="1">
    <location>
        <begin position="374"/>
        <end position="402"/>
    </location>
</feature>
<feature type="transmembrane region" description="Helical" evidence="2">
    <location>
        <begin position="172"/>
        <end position="196"/>
    </location>
</feature>
<feature type="compositionally biased region" description="Polar residues" evidence="1">
    <location>
        <begin position="275"/>
        <end position="290"/>
    </location>
</feature>
<evidence type="ECO:0000256" key="2">
    <source>
        <dbReference type="SAM" id="Phobius"/>
    </source>
</evidence>
<evidence type="ECO:0000313" key="4">
    <source>
        <dbReference type="Proteomes" id="UP000518266"/>
    </source>
</evidence>
<keyword evidence="2" id="KW-0472">Membrane</keyword>
<name>A0A7J5Y2G4_DISMA</name>
<keyword evidence="2" id="KW-1133">Transmembrane helix</keyword>
<protein>
    <submittedName>
        <fullName evidence="3">Uncharacterized protein</fullName>
    </submittedName>
</protein>
<organism evidence="3 4">
    <name type="scientific">Dissostichus mawsoni</name>
    <name type="common">Antarctic cod</name>
    <dbReference type="NCBI Taxonomy" id="36200"/>
    <lineage>
        <taxon>Eukaryota</taxon>
        <taxon>Metazoa</taxon>
        <taxon>Chordata</taxon>
        <taxon>Craniata</taxon>
        <taxon>Vertebrata</taxon>
        <taxon>Euteleostomi</taxon>
        <taxon>Actinopterygii</taxon>
        <taxon>Neopterygii</taxon>
        <taxon>Teleostei</taxon>
        <taxon>Neoteleostei</taxon>
        <taxon>Acanthomorphata</taxon>
        <taxon>Eupercaria</taxon>
        <taxon>Perciformes</taxon>
        <taxon>Notothenioidei</taxon>
        <taxon>Nototheniidae</taxon>
        <taxon>Dissostichus</taxon>
    </lineage>
</organism>
<keyword evidence="4" id="KW-1185">Reference proteome</keyword>
<evidence type="ECO:0000313" key="3">
    <source>
        <dbReference type="EMBL" id="KAF3843622.1"/>
    </source>
</evidence>
<feature type="region of interest" description="Disordered" evidence="1">
    <location>
        <begin position="371"/>
        <end position="402"/>
    </location>
</feature>
<accession>A0A7J5Y2G4</accession>
<dbReference type="AlphaFoldDB" id="A0A7J5Y2G4"/>
<reference evidence="3 4" key="1">
    <citation type="submission" date="2020-03" db="EMBL/GenBank/DDBJ databases">
        <title>Dissostichus mawsoni Genome sequencing and assembly.</title>
        <authorList>
            <person name="Park H."/>
        </authorList>
    </citation>
    <scope>NUCLEOTIDE SEQUENCE [LARGE SCALE GENOMIC DNA]</scope>
    <source>
        <strain evidence="3">DM0001</strain>
        <tissue evidence="3">Muscle</tissue>
    </source>
</reference>
<dbReference type="Proteomes" id="UP000518266">
    <property type="component" value="Unassembled WGS sequence"/>
</dbReference>
<feature type="region of interest" description="Disordered" evidence="1">
    <location>
        <begin position="263"/>
        <end position="348"/>
    </location>
</feature>
<sequence>MTRLSEYSFLLEKVSARLKKLRTGNVTTGPNMAAAGRGGTAPGFRKMIKKRGCFGPRAIAVTFHYLRTHSFVLISTLVLQIRSNDFHNVTVSNHGGSSTDWHRGPSSVYTLRCGVTVFVFISFVTSYPDFVFILIPTISACNSSAGTGRAAGLGGQEGVFADYFQSRAHGDWGVLVVVLVVVVMVVMVAGDVWTIIHPQERLSLWAVGDSQLDAAAAGLQSFDQTPQVRSAVDLIVQQVGAVRGVRGPAAGTLQTAGIERIRPIPAGLAPGPEQTARSASGAPSSPQWSPEINPAPSPGRGAGPEGPDTRGPWTAAPTGSRRRAGCTARRTPRETPPGSHGRTEFTDGSYGHVLRHDAVPVFIDLRELCCQPLAPHPPPNTSIHTPPSPSPPTPPSPSPPDH</sequence>
<comment type="caution">
    <text evidence="3">The sequence shown here is derived from an EMBL/GenBank/DDBJ whole genome shotgun (WGS) entry which is preliminary data.</text>
</comment>
<keyword evidence="2" id="KW-0812">Transmembrane</keyword>
<feature type="transmembrane region" description="Helical" evidence="2">
    <location>
        <begin position="109"/>
        <end position="127"/>
    </location>
</feature>
<dbReference type="EMBL" id="JAAKFY010000018">
    <property type="protein sequence ID" value="KAF3843622.1"/>
    <property type="molecule type" value="Genomic_DNA"/>
</dbReference>
<gene>
    <name evidence="3" type="ORF">F7725_002471</name>
</gene>